<feature type="transmembrane region" description="Helical" evidence="1">
    <location>
        <begin position="86"/>
        <end position="109"/>
    </location>
</feature>
<accession>A0A177E683</accession>
<dbReference type="Proteomes" id="UP000076964">
    <property type="component" value="Unassembled WGS sequence"/>
</dbReference>
<keyword evidence="1" id="KW-0472">Membrane</keyword>
<dbReference type="PIRSF" id="PIRSF006162">
    <property type="entry name" value="PgpA"/>
    <property type="match status" value="1"/>
</dbReference>
<dbReference type="SUPFAM" id="SSF101307">
    <property type="entry name" value="YutG-like"/>
    <property type="match status" value="1"/>
</dbReference>
<feature type="domain" description="YutG/PgpA" evidence="2">
    <location>
        <begin position="9"/>
        <end position="147"/>
    </location>
</feature>
<name>A0A177E683_9BACT</name>
<reference evidence="3 4" key="1">
    <citation type="submission" date="2016-02" db="EMBL/GenBank/DDBJ databases">
        <title>Draft genome sequence of Thermodesulfatator sp. S606.</title>
        <authorList>
            <person name="Lai Q."/>
            <person name="Cao J."/>
            <person name="Dupont S."/>
            <person name="Shao Z."/>
            <person name="Jebbar M."/>
            <person name="Alain K."/>
        </authorList>
    </citation>
    <scope>NUCLEOTIDE SEQUENCE [LARGE SCALE GENOMIC DNA]</scope>
    <source>
        <strain evidence="3 4">S606</strain>
    </source>
</reference>
<dbReference type="RefSeq" id="WP_068542315.1">
    <property type="nucleotide sequence ID" value="NZ_LSFI01000029.1"/>
</dbReference>
<dbReference type="InterPro" id="IPR007686">
    <property type="entry name" value="YutG/PgpA"/>
</dbReference>
<dbReference type="EMBL" id="LSFI01000029">
    <property type="protein sequence ID" value="OAG27473.1"/>
    <property type="molecule type" value="Genomic_DNA"/>
</dbReference>
<evidence type="ECO:0000256" key="1">
    <source>
        <dbReference type="SAM" id="Phobius"/>
    </source>
</evidence>
<sequence length="153" mass="16474">MGKESTARLIATGFGLGCLPKAPGTWGSLGAVGLMALTGPIFHPALQSLLAVIFFLTGIWAAEIYIQNTKDKDPSEVVIDEIAGQWIALISFDITLVNLLLGFLLFRLFDIWKPLPIRLGEKLPGGLGIMMDDVLAGIAAHLCLKLINQFLLS</sequence>
<dbReference type="AlphaFoldDB" id="A0A177E683"/>
<gene>
    <name evidence="3" type="ORF">TH606_06930</name>
</gene>
<comment type="caution">
    <text evidence="3">The sequence shown here is derived from an EMBL/GenBank/DDBJ whole genome shotgun (WGS) entry which is preliminary data.</text>
</comment>
<organism evidence="3 4">
    <name type="scientific">Thermodesulfatator autotrophicus</name>
    <dbReference type="NCBI Taxonomy" id="1795632"/>
    <lineage>
        <taxon>Bacteria</taxon>
        <taxon>Pseudomonadati</taxon>
        <taxon>Thermodesulfobacteriota</taxon>
        <taxon>Thermodesulfobacteria</taxon>
        <taxon>Thermodesulfobacteriales</taxon>
        <taxon>Thermodesulfatatoraceae</taxon>
        <taxon>Thermodesulfatator</taxon>
    </lineage>
</organism>
<dbReference type="InterPro" id="IPR026037">
    <property type="entry name" value="PgpA"/>
</dbReference>
<dbReference type="PANTHER" id="PTHR36305">
    <property type="entry name" value="PHOSPHATIDYLGLYCEROPHOSPHATASE A"/>
    <property type="match status" value="1"/>
</dbReference>
<dbReference type="STRING" id="1795632.TH606_06930"/>
<feature type="transmembrane region" description="Helical" evidence="1">
    <location>
        <begin position="49"/>
        <end position="66"/>
    </location>
</feature>
<dbReference type="Pfam" id="PF04608">
    <property type="entry name" value="PgpA"/>
    <property type="match status" value="1"/>
</dbReference>
<dbReference type="InterPro" id="IPR036681">
    <property type="entry name" value="PgpA-like_sf"/>
</dbReference>
<proteinExistence type="predicted"/>
<dbReference type="GO" id="GO:0008962">
    <property type="term" value="F:phosphatidylglycerophosphatase activity"/>
    <property type="evidence" value="ECO:0007669"/>
    <property type="project" value="InterPro"/>
</dbReference>
<keyword evidence="1" id="KW-1133">Transmembrane helix</keyword>
<keyword evidence="4" id="KW-1185">Reference proteome</keyword>
<evidence type="ECO:0000313" key="4">
    <source>
        <dbReference type="Proteomes" id="UP000076964"/>
    </source>
</evidence>
<keyword evidence="1" id="KW-0812">Transmembrane</keyword>
<dbReference type="PANTHER" id="PTHR36305:SF1">
    <property type="entry name" value="PHOSPHATIDYLGLYCEROPHOSPHATASE A"/>
    <property type="match status" value="1"/>
</dbReference>
<protein>
    <recommendedName>
        <fullName evidence="2">YutG/PgpA domain-containing protein</fullName>
    </recommendedName>
</protein>
<dbReference type="CDD" id="cd06971">
    <property type="entry name" value="PgpA"/>
    <property type="match status" value="1"/>
</dbReference>
<evidence type="ECO:0000313" key="3">
    <source>
        <dbReference type="EMBL" id="OAG27473.1"/>
    </source>
</evidence>
<dbReference type="OrthoDB" id="9804091at2"/>
<dbReference type="GO" id="GO:0006629">
    <property type="term" value="P:lipid metabolic process"/>
    <property type="evidence" value="ECO:0007669"/>
    <property type="project" value="InterPro"/>
</dbReference>
<evidence type="ECO:0000259" key="2">
    <source>
        <dbReference type="Pfam" id="PF04608"/>
    </source>
</evidence>